<dbReference type="Proteomes" id="UP000446348">
    <property type="component" value="Unassembled WGS sequence"/>
</dbReference>
<feature type="chain" id="PRO_5032904248" description="Cell wall anchor protein" evidence="3">
    <location>
        <begin position="24"/>
        <end position="360"/>
    </location>
</feature>
<evidence type="ECO:0000256" key="2">
    <source>
        <dbReference type="SAM" id="Phobius"/>
    </source>
</evidence>
<feature type="signal peptide" evidence="3">
    <location>
        <begin position="1"/>
        <end position="23"/>
    </location>
</feature>
<feature type="transmembrane region" description="Helical" evidence="2">
    <location>
        <begin position="292"/>
        <end position="316"/>
    </location>
</feature>
<name>A0A845RI20_9FIRM</name>
<keyword evidence="2" id="KW-1133">Transmembrane helix</keyword>
<protein>
    <recommendedName>
        <fullName evidence="6">Cell wall anchor protein</fullName>
    </recommendedName>
</protein>
<organism evidence="4 5">
    <name type="scientific">Anaerotruncus colihominis</name>
    <dbReference type="NCBI Taxonomy" id="169435"/>
    <lineage>
        <taxon>Bacteria</taxon>
        <taxon>Bacillati</taxon>
        <taxon>Bacillota</taxon>
        <taxon>Clostridia</taxon>
        <taxon>Eubacteriales</taxon>
        <taxon>Oscillospiraceae</taxon>
        <taxon>Anaerotruncus</taxon>
    </lineage>
</organism>
<dbReference type="AlphaFoldDB" id="A0A845RI20"/>
<sequence length="360" mass="39142">MRRIGKPLLACLLVLSMSVTAFAEQPQTVIGADGNGTSIAITDITPREDEENEQKAEQKTNYRVGSFYPIEIQTAEEDGTRLLVKTFLVPQGTDPAALIEEGLTRRGVEYQVSDILRRELAGESESKTVTETITMPSDTDDGEKLLALFTGSIPYSQDGFAGTLVLEPESIKTKASDTEGYSYTLKDTKEFSGLDRSDPYYIPKTSQKNGVTLQLADVQWEPMASAAENSEVPSLFSATATYTGTAWGSKASGYLATASYSGEVTKTESGEQMISIVYEEAAAPPAESAIDWAAILLPVLGILLGAGLLAGGWFGVRWILRKRKESVREPVRNAPYMGRPPMDTPDLLAEMDRGLEEDNR</sequence>
<accession>A0A845RI20</accession>
<keyword evidence="3" id="KW-0732">Signal</keyword>
<dbReference type="EMBL" id="QXWZ01000016">
    <property type="protein sequence ID" value="NBI79209.1"/>
    <property type="molecule type" value="Genomic_DNA"/>
</dbReference>
<gene>
    <name evidence="4" type="ORF">D3Z39_10060</name>
</gene>
<feature type="compositionally biased region" description="Basic and acidic residues" evidence="1">
    <location>
        <begin position="350"/>
        <end position="360"/>
    </location>
</feature>
<evidence type="ECO:0008006" key="6">
    <source>
        <dbReference type="Google" id="ProtNLM"/>
    </source>
</evidence>
<evidence type="ECO:0000313" key="4">
    <source>
        <dbReference type="EMBL" id="NBI79209.1"/>
    </source>
</evidence>
<feature type="region of interest" description="Disordered" evidence="1">
    <location>
        <begin position="331"/>
        <end position="360"/>
    </location>
</feature>
<dbReference type="OrthoDB" id="1853982at2"/>
<evidence type="ECO:0000313" key="5">
    <source>
        <dbReference type="Proteomes" id="UP000446348"/>
    </source>
</evidence>
<dbReference type="RefSeq" id="WP_160209977.1">
    <property type="nucleotide sequence ID" value="NZ_QXWZ01000016.1"/>
</dbReference>
<keyword evidence="2" id="KW-0812">Transmembrane</keyword>
<keyword evidence="2" id="KW-0472">Membrane</keyword>
<reference evidence="4 5" key="1">
    <citation type="submission" date="2018-08" db="EMBL/GenBank/DDBJ databases">
        <title>Murine metabolic-syndrome-specific gut microbial biobank.</title>
        <authorList>
            <person name="Liu C."/>
        </authorList>
    </citation>
    <scope>NUCLEOTIDE SEQUENCE [LARGE SCALE GENOMIC DNA]</scope>
    <source>
        <strain evidence="4 5">X69</strain>
    </source>
</reference>
<proteinExistence type="predicted"/>
<evidence type="ECO:0000256" key="1">
    <source>
        <dbReference type="SAM" id="MobiDB-lite"/>
    </source>
</evidence>
<comment type="caution">
    <text evidence="4">The sequence shown here is derived from an EMBL/GenBank/DDBJ whole genome shotgun (WGS) entry which is preliminary data.</text>
</comment>
<evidence type="ECO:0000256" key="3">
    <source>
        <dbReference type="SAM" id="SignalP"/>
    </source>
</evidence>